<feature type="domain" description="RRM" evidence="4">
    <location>
        <begin position="127"/>
        <end position="233"/>
    </location>
</feature>
<feature type="region of interest" description="Disordered" evidence="3">
    <location>
        <begin position="431"/>
        <end position="473"/>
    </location>
</feature>
<dbReference type="Proteomes" id="UP001165160">
    <property type="component" value="Unassembled WGS sequence"/>
</dbReference>
<feature type="compositionally biased region" description="Low complexity" evidence="3">
    <location>
        <begin position="302"/>
        <end position="335"/>
    </location>
</feature>
<name>A0A9W7BYW9_9STRA</name>
<feature type="compositionally biased region" description="Polar residues" evidence="3">
    <location>
        <begin position="54"/>
        <end position="93"/>
    </location>
</feature>
<feature type="compositionally biased region" description="Polar residues" evidence="3">
    <location>
        <begin position="254"/>
        <end position="263"/>
    </location>
</feature>
<sequence>MTSTAPPLTAKIPASRRERENGADQSLASKSANREADVEQLEQAAKDLTIGEAATQNDNDPNSQESQRPGQTSVGGLTQPDGSVWNQPRQQLPNDPRPHHPSIPVLNPHNIVVPQSYDPFDLSAISAKLFVGGLDSKVTQADFYMYFIQFGEIIDSVVMFDKETNRSRGFGFVTYSKKEDAEKVMTYQEEKTNEARKAYAKGEDSDNVIGSVNDIRGGHMILNKLVEIKRAEPKKIDTAQPQPYRSKKIYTQHMGSWGQQNQKLRSRGRGNSGGNSGGKPNPTQNFSGRDGGNYVGLHANGYQQRPPQQAYAQQPQSPQQQQQQHHFQQMQRSQPPQAPAQPPQAPAQPPQGAPMNPNVSVNYNPNLYNSTAYHNQYAPGNIGQFPMYYDPYGAAGAYPGATYPVYGENGEVYLVPYDPAAVVVPQVPFNGVEGAPQPNNGENGDVASDENNNLGENNEEGGEGSSAETEVNE</sequence>
<evidence type="ECO:0000313" key="6">
    <source>
        <dbReference type="Proteomes" id="UP001165160"/>
    </source>
</evidence>
<keyword evidence="1 2" id="KW-0694">RNA-binding</keyword>
<dbReference type="SMART" id="SM00360">
    <property type="entry name" value="RRM"/>
    <property type="match status" value="1"/>
</dbReference>
<dbReference type="GO" id="GO:0003723">
    <property type="term" value="F:RNA binding"/>
    <property type="evidence" value="ECO:0007669"/>
    <property type="project" value="UniProtKB-UniRule"/>
</dbReference>
<gene>
    <name evidence="5" type="ORF">TrVE_jg4545</name>
</gene>
<dbReference type="InterPro" id="IPR035979">
    <property type="entry name" value="RBD_domain_sf"/>
</dbReference>
<dbReference type="Gene3D" id="3.30.70.330">
    <property type="match status" value="1"/>
</dbReference>
<dbReference type="InterPro" id="IPR052462">
    <property type="entry name" value="SLIRP/GR-RBP-like"/>
</dbReference>
<dbReference type="PANTHER" id="PTHR48027">
    <property type="entry name" value="HETEROGENEOUS NUCLEAR RIBONUCLEOPROTEIN 87F-RELATED"/>
    <property type="match status" value="1"/>
</dbReference>
<comment type="caution">
    <text evidence="5">The sequence shown here is derived from an EMBL/GenBank/DDBJ whole genome shotgun (WGS) entry which is preliminary data.</text>
</comment>
<dbReference type="Pfam" id="PF00076">
    <property type="entry name" value="RRM_1"/>
    <property type="match status" value="1"/>
</dbReference>
<organism evidence="5 6">
    <name type="scientific">Triparma verrucosa</name>
    <dbReference type="NCBI Taxonomy" id="1606542"/>
    <lineage>
        <taxon>Eukaryota</taxon>
        <taxon>Sar</taxon>
        <taxon>Stramenopiles</taxon>
        <taxon>Ochrophyta</taxon>
        <taxon>Bolidophyceae</taxon>
        <taxon>Parmales</taxon>
        <taxon>Triparmaceae</taxon>
        <taxon>Triparma</taxon>
    </lineage>
</organism>
<evidence type="ECO:0000259" key="4">
    <source>
        <dbReference type="PROSITE" id="PS50102"/>
    </source>
</evidence>
<evidence type="ECO:0000256" key="1">
    <source>
        <dbReference type="ARBA" id="ARBA00022884"/>
    </source>
</evidence>
<dbReference type="PROSITE" id="PS50102">
    <property type="entry name" value="RRM"/>
    <property type="match status" value="1"/>
</dbReference>
<evidence type="ECO:0000256" key="3">
    <source>
        <dbReference type="SAM" id="MobiDB-lite"/>
    </source>
</evidence>
<evidence type="ECO:0000313" key="5">
    <source>
        <dbReference type="EMBL" id="GMH96976.1"/>
    </source>
</evidence>
<feature type="compositionally biased region" description="Pro residues" evidence="3">
    <location>
        <begin position="336"/>
        <end position="352"/>
    </location>
</feature>
<evidence type="ECO:0000256" key="2">
    <source>
        <dbReference type="PROSITE-ProRule" id="PRU00176"/>
    </source>
</evidence>
<feature type="region of interest" description="Disordered" evidence="3">
    <location>
        <begin position="1"/>
        <end position="106"/>
    </location>
</feature>
<dbReference type="AlphaFoldDB" id="A0A9W7BYW9"/>
<keyword evidence="6" id="KW-1185">Reference proteome</keyword>
<feature type="region of interest" description="Disordered" evidence="3">
    <location>
        <begin position="254"/>
        <end position="361"/>
    </location>
</feature>
<accession>A0A9W7BYW9</accession>
<dbReference type="SUPFAM" id="SSF54928">
    <property type="entry name" value="RNA-binding domain, RBD"/>
    <property type="match status" value="1"/>
</dbReference>
<dbReference type="InterPro" id="IPR000504">
    <property type="entry name" value="RRM_dom"/>
</dbReference>
<proteinExistence type="predicted"/>
<dbReference type="InterPro" id="IPR012677">
    <property type="entry name" value="Nucleotide-bd_a/b_plait_sf"/>
</dbReference>
<dbReference type="EMBL" id="BRXX01000193">
    <property type="protein sequence ID" value="GMH96976.1"/>
    <property type="molecule type" value="Genomic_DNA"/>
</dbReference>
<protein>
    <recommendedName>
        <fullName evidence="4">RRM domain-containing protein</fullName>
    </recommendedName>
</protein>
<reference evidence="6" key="1">
    <citation type="journal article" date="2023" name="Commun. Biol.">
        <title>Genome analysis of Parmales, the sister group of diatoms, reveals the evolutionary specialization of diatoms from phago-mixotrophs to photoautotrophs.</title>
        <authorList>
            <person name="Ban H."/>
            <person name="Sato S."/>
            <person name="Yoshikawa S."/>
            <person name="Yamada K."/>
            <person name="Nakamura Y."/>
            <person name="Ichinomiya M."/>
            <person name="Sato N."/>
            <person name="Blanc-Mathieu R."/>
            <person name="Endo H."/>
            <person name="Kuwata A."/>
            <person name="Ogata H."/>
        </authorList>
    </citation>
    <scope>NUCLEOTIDE SEQUENCE [LARGE SCALE GENOMIC DNA]</scope>
    <source>
        <strain evidence="6">NIES 3699</strain>
    </source>
</reference>